<dbReference type="GO" id="GO:0006869">
    <property type="term" value="P:lipid transport"/>
    <property type="evidence" value="ECO:0007669"/>
    <property type="project" value="InterPro"/>
</dbReference>
<gene>
    <name evidence="10" type="ORF">GIB67_031344</name>
</gene>
<evidence type="ECO:0000256" key="8">
    <source>
        <dbReference type="SAM" id="SignalP"/>
    </source>
</evidence>
<feature type="signal peptide" evidence="8">
    <location>
        <begin position="1"/>
        <end position="22"/>
    </location>
</feature>
<evidence type="ECO:0000256" key="4">
    <source>
        <dbReference type="ARBA" id="ARBA00022729"/>
    </source>
</evidence>
<reference evidence="10 11" key="1">
    <citation type="journal article" date="2020" name="IScience">
        <title>Genome Sequencing of the Endangered Kingdonia uniflora (Circaeasteraceae, Ranunculales) Reveals Potential Mechanisms of Evolutionary Specialization.</title>
        <authorList>
            <person name="Sun Y."/>
            <person name="Deng T."/>
            <person name="Zhang A."/>
            <person name="Moore M.J."/>
            <person name="Landis J.B."/>
            <person name="Lin N."/>
            <person name="Zhang H."/>
            <person name="Zhang X."/>
            <person name="Huang J."/>
            <person name="Zhang X."/>
            <person name="Sun H."/>
            <person name="Wang H."/>
        </authorList>
    </citation>
    <scope>NUCLEOTIDE SEQUENCE [LARGE SCALE GENOMIC DNA]</scope>
    <source>
        <strain evidence="10">TB1705</strain>
        <tissue evidence="10">Leaf</tissue>
    </source>
</reference>
<dbReference type="InterPro" id="IPR043325">
    <property type="entry name" value="LTSS"/>
</dbReference>
<name>A0A7J7MGP6_9MAGN</name>
<dbReference type="PANTHER" id="PTHR33044">
    <property type="entry name" value="BIFUNCTIONAL INHIBITOR/LIPID-TRANSFER PROTEIN/SEED STORAGE 2S ALBUMIN SUPERFAMILY PROTEIN-RELATED"/>
    <property type="match status" value="1"/>
</dbReference>
<evidence type="ECO:0000313" key="11">
    <source>
        <dbReference type="Proteomes" id="UP000541444"/>
    </source>
</evidence>
<comment type="subcellular location">
    <subcellularLocation>
        <location evidence="1">Cell membrane</location>
        <topology evidence="1">Lipid-anchor</topology>
        <topology evidence="1">GPI-anchor</topology>
    </subcellularLocation>
</comment>
<keyword evidence="3" id="KW-0472">Membrane</keyword>
<proteinExistence type="inferred from homology"/>
<dbReference type="Pfam" id="PF14368">
    <property type="entry name" value="LTP_2"/>
    <property type="match status" value="1"/>
</dbReference>
<keyword evidence="6" id="KW-0325">Glycoprotein</keyword>
<keyword evidence="7" id="KW-0449">Lipoprotein</keyword>
<dbReference type="SMART" id="SM00499">
    <property type="entry name" value="AAI"/>
    <property type="match status" value="1"/>
</dbReference>
<evidence type="ECO:0000256" key="3">
    <source>
        <dbReference type="ARBA" id="ARBA00022622"/>
    </source>
</evidence>
<dbReference type="EMBL" id="JACGCM010001529">
    <property type="protein sequence ID" value="KAF6154083.1"/>
    <property type="molecule type" value="Genomic_DNA"/>
</dbReference>
<dbReference type="GO" id="GO:0098552">
    <property type="term" value="C:side of membrane"/>
    <property type="evidence" value="ECO:0007669"/>
    <property type="project" value="UniProtKB-KW"/>
</dbReference>
<dbReference type="InterPro" id="IPR036312">
    <property type="entry name" value="Bifun_inhib/LTP/seed_sf"/>
</dbReference>
<accession>A0A7J7MGP6</accession>
<evidence type="ECO:0000256" key="2">
    <source>
        <dbReference type="ARBA" id="ARBA00009748"/>
    </source>
</evidence>
<organism evidence="10 11">
    <name type="scientific">Kingdonia uniflora</name>
    <dbReference type="NCBI Taxonomy" id="39325"/>
    <lineage>
        <taxon>Eukaryota</taxon>
        <taxon>Viridiplantae</taxon>
        <taxon>Streptophyta</taxon>
        <taxon>Embryophyta</taxon>
        <taxon>Tracheophyta</taxon>
        <taxon>Spermatophyta</taxon>
        <taxon>Magnoliopsida</taxon>
        <taxon>Ranunculales</taxon>
        <taxon>Circaeasteraceae</taxon>
        <taxon>Kingdonia</taxon>
    </lineage>
</organism>
<keyword evidence="4 8" id="KW-0732">Signal</keyword>
<dbReference type="InterPro" id="IPR016140">
    <property type="entry name" value="Bifunc_inhib/LTP/seed_store"/>
</dbReference>
<protein>
    <recommendedName>
        <fullName evidence="9">Bifunctional inhibitor/plant lipid transfer protein/seed storage helical domain-containing protein</fullName>
    </recommendedName>
</protein>
<dbReference type="SUPFAM" id="SSF47699">
    <property type="entry name" value="Bifunctional inhibitor/lipid-transfer protein/seed storage 2S albumin"/>
    <property type="match status" value="1"/>
</dbReference>
<comment type="similarity">
    <text evidence="2">Belongs to the plant LTP family.</text>
</comment>
<dbReference type="OrthoDB" id="659547at2759"/>
<sequence>MISIVLPILVLSAALYVNPVACRGHHHAPSVSPSVAPSPPAGTDCSTLVLELAPCLSFLGEGSTDTKPDGECCTALKDVLKTDAQCLCESFNAAAQMGVVIDVKRAVALPSACGVVIPPSVGTCGLVVPPAGSPGMF</sequence>
<evidence type="ECO:0000256" key="1">
    <source>
        <dbReference type="ARBA" id="ARBA00004609"/>
    </source>
</evidence>
<dbReference type="GO" id="GO:0005886">
    <property type="term" value="C:plasma membrane"/>
    <property type="evidence" value="ECO:0007669"/>
    <property type="project" value="UniProtKB-SubCell"/>
</dbReference>
<dbReference type="Proteomes" id="UP000541444">
    <property type="component" value="Unassembled WGS sequence"/>
</dbReference>
<dbReference type="AlphaFoldDB" id="A0A7J7MGP6"/>
<dbReference type="PRINTS" id="PR00382">
    <property type="entry name" value="LIPIDTRNSFER"/>
</dbReference>
<keyword evidence="5" id="KW-1015">Disulfide bond</keyword>
<evidence type="ECO:0000256" key="6">
    <source>
        <dbReference type="ARBA" id="ARBA00023180"/>
    </source>
</evidence>
<evidence type="ECO:0000259" key="9">
    <source>
        <dbReference type="SMART" id="SM00499"/>
    </source>
</evidence>
<comment type="caution">
    <text evidence="10">The sequence shown here is derived from an EMBL/GenBank/DDBJ whole genome shotgun (WGS) entry which is preliminary data.</text>
</comment>
<feature type="domain" description="Bifunctional inhibitor/plant lipid transfer protein/seed storage helical" evidence="9">
    <location>
        <begin position="45"/>
        <end position="124"/>
    </location>
</feature>
<evidence type="ECO:0000256" key="7">
    <source>
        <dbReference type="ARBA" id="ARBA00023288"/>
    </source>
</evidence>
<evidence type="ECO:0000313" key="10">
    <source>
        <dbReference type="EMBL" id="KAF6154083.1"/>
    </source>
</evidence>
<feature type="chain" id="PRO_5029564531" description="Bifunctional inhibitor/plant lipid transfer protein/seed storage helical domain-containing protein" evidence="8">
    <location>
        <begin position="23"/>
        <end position="137"/>
    </location>
</feature>
<dbReference type="FunFam" id="1.10.110.10:FF:000001">
    <property type="entry name" value="Bifunctional inhibitor/lipid-transfer protein/seed storage 2S albumin superfamily protein"/>
    <property type="match status" value="1"/>
</dbReference>
<dbReference type="Gene3D" id="1.10.110.10">
    <property type="entry name" value="Plant lipid-transfer and hydrophobic proteins"/>
    <property type="match status" value="1"/>
</dbReference>
<evidence type="ECO:0000256" key="5">
    <source>
        <dbReference type="ARBA" id="ARBA00023157"/>
    </source>
</evidence>
<keyword evidence="3" id="KW-0336">GPI-anchor</keyword>
<dbReference type="GO" id="GO:0008289">
    <property type="term" value="F:lipid binding"/>
    <property type="evidence" value="ECO:0007669"/>
    <property type="project" value="InterPro"/>
</dbReference>
<dbReference type="InterPro" id="IPR000528">
    <property type="entry name" value="Plant_nsLTP"/>
</dbReference>
<dbReference type="CDD" id="cd00010">
    <property type="entry name" value="AAI_LTSS"/>
    <property type="match status" value="1"/>
</dbReference>
<keyword evidence="11" id="KW-1185">Reference proteome</keyword>